<sequence>MAATFIRLASKIVGSNQEVTDTFIRSTSTTRNFAKTFFTVWVLDKKSQETCKQLHGTDAVDCMFLSNICALIPVAWQGGRSREAPRKQSTGAFTPLFKAGYDGAKKMALCPRRHLPLLRH</sequence>
<comment type="caution">
    <text evidence="1">The sequence shown here is derived from an EMBL/GenBank/DDBJ whole genome shotgun (WGS) entry which is preliminary data.</text>
</comment>
<dbReference type="EMBL" id="BGPR01003118">
    <property type="protein sequence ID" value="GBM83914.1"/>
    <property type="molecule type" value="Genomic_DNA"/>
</dbReference>
<evidence type="ECO:0000313" key="1">
    <source>
        <dbReference type="EMBL" id="GBM83914.1"/>
    </source>
</evidence>
<dbReference type="AlphaFoldDB" id="A0A4Y2J1Z2"/>
<proteinExistence type="predicted"/>
<name>A0A4Y2J1Z2_ARAVE</name>
<evidence type="ECO:0000313" key="2">
    <source>
        <dbReference type="Proteomes" id="UP000499080"/>
    </source>
</evidence>
<dbReference type="Proteomes" id="UP000499080">
    <property type="component" value="Unassembled WGS sequence"/>
</dbReference>
<accession>A0A4Y2J1Z2</accession>
<protein>
    <submittedName>
        <fullName evidence="1">Uncharacterized protein</fullName>
    </submittedName>
</protein>
<gene>
    <name evidence="1" type="ORF">AVEN_125626_1</name>
</gene>
<keyword evidence="2" id="KW-1185">Reference proteome</keyword>
<reference evidence="1 2" key="1">
    <citation type="journal article" date="2019" name="Sci. Rep.">
        <title>Orb-weaving spider Araneus ventricosus genome elucidates the spidroin gene catalogue.</title>
        <authorList>
            <person name="Kono N."/>
            <person name="Nakamura H."/>
            <person name="Ohtoshi R."/>
            <person name="Moran D.A.P."/>
            <person name="Shinohara A."/>
            <person name="Yoshida Y."/>
            <person name="Fujiwara M."/>
            <person name="Mori M."/>
            <person name="Tomita M."/>
            <person name="Arakawa K."/>
        </authorList>
    </citation>
    <scope>NUCLEOTIDE SEQUENCE [LARGE SCALE GENOMIC DNA]</scope>
</reference>
<organism evidence="1 2">
    <name type="scientific">Araneus ventricosus</name>
    <name type="common">Orbweaver spider</name>
    <name type="synonym">Epeira ventricosa</name>
    <dbReference type="NCBI Taxonomy" id="182803"/>
    <lineage>
        <taxon>Eukaryota</taxon>
        <taxon>Metazoa</taxon>
        <taxon>Ecdysozoa</taxon>
        <taxon>Arthropoda</taxon>
        <taxon>Chelicerata</taxon>
        <taxon>Arachnida</taxon>
        <taxon>Araneae</taxon>
        <taxon>Araneomorphae</taxon>
        <taxon>Entelegynae</taxon>
        <taxon>Araneoidea</taxon>
        <taxon>Araneidae</taxon>
        <taxon>Araneus</taxon>
    </lineage>
</organism>